<dbReference type="AlphaFoldDB" id="A0A437D711"/>
<protein>
    <recommendedName>
        <fullName evidence="9">SRCR domain-containing protein</fullName>
    </recommendedName>
</protein>
<name>A0A437D711_ORYJA</name>
<dbReference type="PANTHER" id="PTHR48071:SF15">
    <property type="entry name" value="SRCR DOMAIN-CONTAINING PROTEIN"/>
    <property type="match status" value="1"/>
</dbReference>
<evidence type="ECO:0000256" key="8">
    <source>
        <dbReference type="SAM" id="SignalP"/>
    </source>
</evidence>
<evidence type="ECO:0000256" key="3">
    <source>
        <dbReference type="ARBA" id="ARBA00022729"/>
    </source>
</evidence>
<dbReference type="GO" id="GO:0005615">
    <property type="term" value="C:extracellular space"/>
    <property type="evidence" value="ECO:0007669"/>
    <property type="project" value="TreeGrafter"/>
</dbReference>
<dbReference type="GO" id="GO:0005886">
    <property type="term" value="C:plasma membrane"/>
    <property type="evidence" value="ECO:0007669"/>
    <property type="project" value="TreeGrafter"/>
</dbReference>
<gene>
    <name evidence="10" type="ORF">OJAV_G00070470</name>
</gene>
<dbReference type="Pfam" id="PF00530">
    <property type="entry name" value="SRCR"/>
    <property type="match status" value="1"/>
</dbReference>
<reference evidence="10 11" key="2">
    <citation type="submission" date="2019-01" db="EMBL/GenBank/DDBJ databases">
        <title>A chromosome length genome reference of the Java medaka (oryzias javanicus).</title>
        <authorList>
            <person name="Herpin A."/>
            <person name="Takehana Y."/>
            <person name="Naruse K."/>
            <person name="Ansai S."/>
            <person name="Kawaguchi M."/>
        </authorList>
    </citation>
    <scope>NUCLEOTIDE SEQUENCE [LARGE SCALE GENOMIC DNA]</scope>
    <source>
        <strain evidence="10">RS831</strain>
        <tissue evidence="10">Whole body</tissue>
    </source>
</reference>
<evidence type="ECO:0000256" key="4">
    <source>
        <dbReference type="ARBA" id="ARBA00022737"/>
    </source>
</evidence>
<evidence type="ECO:0000313" key="11">
    <source>
        <dbReference type="Proteomes" id="UP000283210"/>
    </source>
</evidence>
<dbReference type="Gene3D" id="3.10.250.10">
    <property type="entry name" value="SRCR-like domain"/>
    <property type="match status" value="1"/>
</dbReference>
<dbReference type="FunFam" id="3.10.250.10:FF:000006">
    <property type="entry name" value="neurotrypsin isoform X2"/>
    <property type="match status" value="1"/>
</dbReference>
<feature type="domain" description="SRCR" evidence="9">
    <location>
        <begin position="17"/>
        <end position="116"/>
    </location>
</feature>
<evidence type="ECO:0000256" key="7">
    <source>
        <dbReference type="PROSITE-ProRule" id="PRU00196"/>
    </source>
</evidence>
<feature type="disulfide bond" evidence="7">
    <location>
        <begin position="85"/>
        <end position="95"/>
    </location>
</feature>
<organism evidence="10 11">
    <name type="scientific">Oryzias javanicus</name>
    <name type="common">Javanese ricefish</name>
    <name type="synonym">Aplocheilus javanicus</name>
    <dbReference type="NCBI Taxonomy" id="123683"/>
    <lineage>
        <taxon>Eukaryota</taxon>
        <taxon>Metazoa</taxon>
        <taxon>Chordata</taxon>
        <taxon>Craniata</taxon>
        <taxon>Vertebrata</taxon>
        <taxon>Euteleostomi</taxon>
        <taxon>Actinopterygii</taxon>
        <taxon>Neopterygii</taxon>
        <taxon>Teleostei</taxon>
        <taxon>Neoteleostei</taxon>
        <taxon>Acanthomorphata</taxon>
        <taxon>Ovalentaria</taxon>
        <taxon>Atherinomorphae</taxon>
        <taxon>Beloniformes</taxon>
        <taxon>Adrianichthyidae</taxon>
        <taxon>Oryziinae</taxon>
        <taxon>Oryzias</taxon>
    </lineage>
</organism>
<evidence type="ECO:0000259" key="9">
    <source>
        <dbReference type="PROSITE" id="PS50287"/>
    </source>
</evidence>
<accession>A0A437D711</accession>
<keyword evidence="4" id="KW-0677">Repeat</keyword>
<sequence length="173" mass="18598">MEKVFLLIVAASVEAQIRLSGPNLCSGRVEILHNGVWGTVCDDGWDLTDAAVVCRQMGCGSALTAPPQAYFGAGTGQIWLDDVACNGSESNLSQCTHNGYGVHNCVHGEDAGVNCSEFVPQYKKVVKIKLLAPPTLDMNDPAVQEDLLQQLSQKLKDQGVDGEVKLSWKKLPD</sequence>
<dbReference type="PROSITE" id="PS50287">
    <property type="entry name" value="SRCR_2"/>
    <property type="match status" value="1"/>
</dbReference>
<keyword evidence="5 7" id="KW-1015">Disulfide bond</keyword>
<feature type="disulfide bond" evidence="7">
    <location>
        <begin position="41"/>
        <end position="105"/>
    </location>
</feature>
<feature type="disulfide bond" evidence="7">
    <location>
        <begin position="54"/>
        <end position="115"/>
    </location>
</feature>
<reference evidence="10 11" key="1">
    <citation type="submission" date="2018-11" db="EMBL/GenBank/DDBJ databases">
        <authorList>
            <person name="Lopez-Roques C."/>
            <person name="Donnadieu C."/>
            <person name="Bouchez O."/>
            <person name="Klopp C."/>
            <person name="Cabau C."/>
            <person name="Zahm M."/>
        </authorList>
    </citation>
    <scope>NUCLEOTIDE SEQUENCE [LARGE SCALE GENOMIC DNA]</scope>
    <source>
        <strain evidence="10">RS831</strain>
        <tissue evidence="10">Whole body</tissue>
    </source>
</reference>
<evidence type="ECO:0000256" key="5">
    <source>
        <dbReference type="ARBA" id="ARBA00023157"/>
    </source>
</evidence>
<dbReference type="GO" id="GO:0031638">
    <property type="term" value="P:zymogen activation"/>
    <property type="evidence" value="ECO:0007669"/>
    <property type="project" value="TreeGrafter"/>
</dbReference>
<evidence type="ECO:0000256" key="2">
    <source>
        <dbReference type="ARBA" id="ARBA00022525"/>
    </source>
</evidence>
<dbReference type="PANTHER" id="PTHR48071">
    <property type="entry name" value="SRCR DOMAIN-CONTAINING PROTEIN"/>
    <property type="match status" value="1"/>
</dbReference>
<evidence type="ECO:0000256" key="1">
    <source>
        <dbReference type="ARBA" id="ARBA00004613"/>
    </source>
</evidence>
<dbReference type="PRINTS" id="PR00258">
    <property type="entry name" value="SPERACTRCPTR"/>
</dbReference>
<dbReference type="PROSITE" id="PS00420">
    <property type="entry name" value="SRCR_1"/>
    <property type="match status" value="1"/>
</dbReference>
<dbReference type="InterPro" id="IPR001190">
    <property type="entry name" value="SRCR"/>
</dbReference>
<evidence type="ECO:0000256" key="6">
    <source>
        <dbReference type="ARBA" id="ARBA00023180"/>
    </source>
</evidence>
<dbReference type="Proteomes" id="UP000283210">
    <property type="component" value="Chromosome 7"/>
</dbReference>
<dbReference type="InterPro" id="IPR036772">
    <property type="entry name" value="SRCR-like_dom_sf"/>
</dbReference>
<comment type="subcellular location">
    <subcellularLocation>
        <location evidence="1">Secreted</location>
    </subcellularLocation>
</comment>
<keyword evidence="2" id="KW-0964">Secreted</keyword>
<keyword evidence="11" id="KW-1185">Reference proteome</keyword>
<dbReference type="SUPFAM" id="SSF56487">
    <property type="entry name" value="SRCR-like"/>
    <property type="match status" value="1"/>
</dbReference>
<feature type="chain" id="PRO_5019330230" description="SRCR domain-containing protein" evidence="8">
    <location>
        <begin position="16"/>
        <end position="173"/>
    </location>
</feature>
<keyword evidence="6" id="KW-0325">Glycoprotein</keyword>
<dbReference type="OrthoDB" id="536948at2759"/>
<proteinExistence type="predicted"/>
<keyword evidence="3 8" id="KW-0732">Signal</keyword>
<dbReference type="GO" id="GO:0004252">
    <property type="term" value="F:serine-type endopeptidase activity"/>
    <property type="evidence" value="ECO:0007669"/>
    <property type="project" value="TreeGrafter"/>
</dbReference>
<feature type="signal peptide" evidence="8">
    <location>
        <begin position="1"/>
        <end position="15"/>
    </location>
</feature>
<dbReference type="EMBL" id="CM012443">
    <property type="protein sequence ID" value="RVE71010.1"/>
    <property type="molecule type" value="Genomic_DNA"/>
</dbReference>
<dbReference type="SMART" id="SM00202">
    <property type="entry name" value="SR"/>
    <property type="match status" value="1"/>
</dbReference>
<evidence type="ECO:0000313" key="10">
    <source>
        <dbReference type="EMBL" id="RVE71010.1"/>
    </source>
</evidence>